<feature type="transmembrane region" description="Helical" evidence="7">
    <location>
        <begin position="241"/>
        <end position="258"/>
    </location>
</feature>
<evidence type="ECO:0000313" key="8">
    <source>
        <dbReference type="EMBL" id="MSS77283.1"/>
    </source>
</evidence>
<evidence type="ECO:0000256" key="5">
    <source>
        <dbReference type="ARBA" id="ARBA00023136"/>
    </source>
</evidence>
<sequence length="265" mass="28356">MLSYAFMQRALLVGLMLSIIIPMIGIVMINRRTSMIGDALSHSSLAGVALGLIIGINPIFTSVLICIIASFAIELIRKKFNSFGDMATAIIMSLGIGLAAIMSDFTPGGTSFESFLFGSITSVSKEDLIIVSVIFLLVLLFSLYLYYPLLYNSISPLMARLSGVNSKLVSSIFTFLTAITVAISAKTVGALMISSLMVLPVASSLMISKSYKETFIKSIIIAIIYMMLGISASFYLGIKPGGAIVVIAVIGMVLSLIIQKFKKMG</sequence>
<dbReference type="GO" id="GO:0055085">
    <property type="term" value="P:transmembrane transport"/>
    <property type="evidence" value="ECO:0007669"/>
    <property type="project" value="InterPro"/>
</dbReference>
<dbReference type="GO" id="GO:0010043">
    <property type="term" value="P:response to zinc ion"/>
    <property type="evidence" value="ECO:0007669"/>
    <property type="project" value="TreeGrafter"/>
</dbReference>
<feature type="transmembrane region" description="Helical" evidence="7">
    <location>
        <begin position="88"/>
        <end position="108"/>
    </location>
</feature>
<evidence type="ECO:0000256" key="3">
    <source>
        <dbReference type="ARBA" id="ARBA00022692"/>
    </source>
</evidence>
<accession>A0A6N7VT79</accession>
<dbReference type="SUPFAM" id="SSF81345">
    <property type="entry name" value="ABC transporter involved in vitamin B12 uptake, BtuC"/>
    <property type="match status" value="1"/>
</dbReference>
<feature type="transmembrane region" description="Helical" evidence="7">
    <location>
        <begin position="168"/>
        <end position="185"/>
    </location>
</feature>
<dbReference type="GO" id="GO:0043190">
    <property type="term" value="C:ATP-binding cassette (ABC) transporter complex"/>
    <property type="evidence" value="ECO:0007669"/>
    <property type="project" value="InterPro"/>
</dbReference>
<protein>
    <submittedName>
        <fullName evidence="8">Metal ABC transporter permease</fullName>
    </submittedName>
</protein>
<keyword evidence="6" id="KW-0813">Transport</keyword>
<dbReference type="Gene3D" id="1.10.3470.10">
    <property type="entry name" value="ABC transporter involved in vitamin B12 uptake, BtuC"/>
    <property type="match status" value="1"/>
</dbReference>
<dbReference type="EMBL" id="VULQ01000002">
    <property type="protein sequence ID" value="MSS77283.1"/>
    <property type="molecule type" value="Genomic_DNA"/>
</dbReference>
<keyword evidence="4 7" id="KW-1133">Transmembrane helix</keyword>
<keyword evidence="5 7" id="KW-0472">Membrane</keyword>
<feature type="transmembrane region" description="Helical" evidence="7">
    <location>
        <begin position="49"/>
        <end position="76"/>
    </location>
</feature>
<feature type="transmembrane region" description="Helical" evidence="7">
    <location>
        <begin position="191"/>
        <end position="208"/>
    </location>
</feature>
<evidence type="ECO:0000256" key="7">
    <source>
        <dbReference type="SAM" id="Phobius"/>
    </source>
</evidence>
<proteinExistence type="inferred from homology"/>
<evidence type="ECO:0000256" key="4">
    <source>
        <dbReference type="ARBA" id="ARBA00022989"/>
    </source>
</evidence>
<dbReference type="InterPro" id="IPR037294">
    <property type="entry name" value="ABC_BtuC-like"/>
</dbReference>
<name>A0A6N7VT79_9FIRM</name>
<dbReference type="RefSeq" id="WP_154539271.1">
    <property type="nucleotide sequence ID" value="NZ_JAXDSU010000055.1"/>
</dbReference>
<dbReference type="PANTHER" id="PTHR30477:SF0">
    <property type="entry name" value="METAL TRANSPORT SYSTEM MEMBRANE PROTEIN TM_0125-RELATED"/>
    <property type="match status" value="1"/>
</dbReference>
<evidence type="ECO:0000256" key="6">
    <source>
        <dbReference type="RuleBase" id="RU003943"/>
    </source>
</evidence>
<gene>
    <name evidence="8" type="ORF">FYJ26_02415</name>
</gene>
<evidence type="ECO:0000313" key="9">
    <source>
        <dbReference type="Proteomes" id="UP000441925"/>
    </source>
</evidence>
<dbReference type="InterPro" id="IPR001626">
    <property type="entry name" value="ABC_TroCD"/>
</dbReference>
<reference evidence="8 9" key="1">
    <citation type="submission" date="2019-08" db="EMBL/GenBank/DDBJ databases">
        <title>In-depth cultivation of the pig gut microbiome towards novel bacterial diversity and tailored functional studies.</title>
        <authorList>
            <person name="Wylensek D."/>
            <person name="Hitch T.C.A."/>
            <person name="Clavel T."/>
        </authorList>
    </citation>
    <scope>NUCLEOTIDE SEQUENCE [LARGE SCALE GENOMIC DNA]</scope>
    <source>
        <strain evidence="8 9">WCA-380-WT-2B</strain>
    </source>
</reference>
<keyword evidence="9" id="KW-1185">Reference proteome</keyword>
<comment type="caution">
    <text evidence="8">The sequence shown here is derived from an EMBL/GenBank/DDBJ whole genome shotgun (WGS) entry which is preliminary data.</text>
</comment>
<keyword evidence="3 6" id="KW-0812">Transmembrane</keyword>
<evidence type="ECO:0000256" key="2">
    <source>
        <dbReference type="ARBA" id="ARBA00008034"/>
    </source>
</evidence>
<dbReference type="PANTHER" id="PTHR30477">
    <property type="entry name" value="ABC-TRANSPORTER METAL-BINDING PROTEIN"/>
    <property type="match status" value="1"/>
</dbReference>
<feature type="transmembrane region" description="Helical" evidence="7">
    <location>
        <begin position="128"/>
        <end position="147"/>
    </location>
</feature>
<dbReference type="AlphaFoldDB" id="A0A6N7VT79"/>
<feature type="transmembrane region" description="Helical" evidence="7">
    <location>
        <begin position="12"/>
        <end position="29"/>
    </location>
</feature>
<dbReference type="Proteomes" id="UP000441925">
    <property type="component" value="Unassembled WGS sequence"/>
</dbReference>
<evidence type="ECO:0000256" key="1">
    <source>
        <dbReference type="ARBA" id="ARBA00004141"/>
    </source>
</evidence>
<organism evidence="8 9">
    <name type="scientific">Anaerococcus porci</name>
    <dbReference type="NCBI Taxonomy" id="2652269"/>
    <lineage>
        <taxon>Bacteria</taxon>
        <taxon>Bacillati</taxon>
        <taxon>Bacillota</taxon>
        <taxon>Tissierellia</taxon>
        <taxon>Tissierellales</taxon>
        <taxon>Peptoniphilaceae</taxon>
        <taxon>Anaerococcus</taxon>
    </lineage>
</organism>
<comment type="subcellular location">
    <subcellularLocation>
        <location evidence="6">Cell membrane</location>
        <topology evidence="6">Multi-pass membrane protein</topology>
    </subcellularLocation>
    <subcellularLocation>
        <location evidence="1">Membrane</location>
        <topology evidence="1">Multi-pass membrane protein</topology>
    </subcellularLocation>
</comment>
<feature type="transmembrane region" description="Helical" evidence="7">
    <location>
        <begin position="215"/>
        <end position="235"/>
    </location>
</feature>
<comment type="similarity">
    <text evidence="2 6">Belongs to the ABC-3 integral membrane protein family.</text>
</comment>
<dbReference type="Pfam" id="PF00950">
    <property type="entry name" value="ABC-3"/>
    <property type="match status" value="1"/>
</dbReference>